<organism evidence="8 9">
    <name type="scientific">Allochromatium humboldtianum</name>
    <dbReference type="NCBI Taxonomy" id="504901"/>
    <lineage>
        <taxon>Bacteria</taxon>
        <taxon>Pseudomonadati</taxon>
        <taxon>Pseudomonadota</taxon>
        <taxon>Gammaproteobacteria</taxon>
        <taxon>Chromatiales</taxon>
        <taxon>Chromatiaceae</taxon>
        <taxon>Allochromatium</taxon>
    </lineage>
</organism>
<dbReference type="Pfam" id="PF13432">
    <property type="entry name" value="TPR_16"/>
    <property type="match status" value="1"/>
</dbReference>
<evidence type="ECO:0000313" key="8">
    <source>
        <dbReference type="EMBL" id="NVZ11194.1"/>
    </source>
</evidence>
<dbReference type="Pfam" id="PF09699">
    <property type="entry name" value="Paired_CXXCH_1"/>
    <property type="match status" value="1"/>
</dbReference>
<evidence type="ECO:0000256" key="4">
    <source>
        <dbReference type="PROSITE-ProRule" id="PRU00339"/>
    </source>
</evidence>
<reference evidence="8 9" key="1">
    <citation type="submission" date="2020-06" db="EMBL/GenBank/DDBJ databases">
        <title>Whole-genome sequence of Allochromatium humboldtianum DSM 21881, type strain.</title>
        <authorList>
            <person name="Kyndt J.A."/>
            <person name="Meyer T.E."/>
        </authorList>
    </citation>
    <scope>NUCLEOTIDE SEQUENCE [LARGE SCALE GENOMIC DNA]</scope>
    <source>
        <strain evidence="8 9">DSM 21881</strain>
    </source>
</reference>
<dbReference type="SUPFAM" id="SSF48452">
    <property type="entry name" value="TPR-like"/>
    <property type="match status" value="1"/>
</dbReference>
<evidence type="ECO:0000256" key="5">
    <source>
        <dbReference type="SAM" id="SignalP"/>
    </source>
</evidence>
<dbReference type="SUPFAM" id="SSF48695">
    <property type="entry name" value="Multiheme cytochromes"/>
    <property type="match status" value="1"/>
</dbReference>
<dbReference type="RefSeq" id="WP_176977912.1">
    <property type="nucleotide sequence ID" value="NZ_JABZEO010000017.1"/>
</dbReference>
<dbReference type="Pfam" id="PF13435">
    <property type="entry name" value="Cytochrome_C554"/>
    <property type="match status" value="2"/>
</dbReference>
<keyword evidence="3 4" id="KW-0802">TPR repeat</keyword>
<evidence type="ECO:0000313" key="9">
    <source>
        <dbReference type="Proteomes" id="UP000592294"/>
    </source>
</evidence>
<feature type="repeat" description="TPR" evidence="4">
    <location>
        <begin position="658"/>
        <end position="691"/>
    </location>
</feature>
<evidence type="ECO:0000256" key="3">
    <source>
        <dbReference type="ARBA" id="ARBA00022803"/>
    </source>
</evidence>
<dbReference type="PANTHER" id="PTHR35038:SF8">
    <property type="entry name" value="C-TYPE POLYHEME CYTOCHROME OMCC"/>
    <property type="match status" value="1"/>
</dbReference>
<protein>
    <submittedName>
        <fullName evidence="8">Tetratricopeptide repeat protein</fullName>
    </submittedName>
</protein>
<feature type="signal peptide" evidence="5">
    <location>
        <begin position="1"/>
        <end position="20"/>
    </location>
</feature>
<dbReference type="EMBL" id="JABZEO010000017">
    <property type="protein sequence ID" value="NVZ11194.1"/>
    <property type="molecule type" value="Genomic_DNA"/>
</dbReference>
<dbReference type="InterPro" id="IPR023155">
    <property type="entry name" value="Cyt_c-552/4"/>
</dbReference>
<name>A0A850RB45_9GAMM</name>
<feature type="domain" description="Cytochrome c-552/4" evidence="7">
    <location>
        <begin position="45"/>
        <end position="70"/>
    </location>
</feature>
<feature type="domain" description="Doubled CXXCH motif" evidence="6">
    <location>
        <begin position="341"/>
        <end position="368"/>
    </location>
</feature>
<keyword evidence="2" id="KW-0677">Repeat</keyword>
<dbReference type="GO" id="GO:0016491">
    <property type="term" value="F:oxidoreductase activity"/>
    <property type="evidence" value="ECO:0007669"/>
    <property type="project" value="TreeGrafter"/>
</dbReference>
<evidence type="ECO:0000256" key="1">
    <source>
        <dbReference type="ARBA" id="ARBA00022729"/>
    </source>
</evidence>
<dbReference type="PROSITE" id="PS50005">
    <property type="entry name" value="TPR"/>
    <property type="match status" value="2"/>
</dbReference>
<proteinExistence type="predicted"/>
<dbReference type="InterPro" id="IPR036280">
    <property type="entry name" value="Multihaem_cyt_sf"/>
</dbReference>
<dbReference type="InterPro" id="IPR010177">
    <property type="entry name" value="Paired_CXXCH_1"/>
</dbReference>
<evidence type="ECO:0000259" key="6">
    <source>
        <dbReference type="Pfam" id="PF09699"/>
    </source>
</evidence>
<accession>A0A850RB45</accession>
<gene>
    <name evidence="8" type="ORF">HW932_18240</name>
</gene>
<evidence type="ECO:0000259" key="7">
    <source>
        <dbReference type="Pfam" id="PF13435"/>
    </source>
</evidence>
<dbReference type="PANTHER" id="PTHR35038">
    <property type="entry name" value="DISSIMILATORY SULFITE REDUCTASE SIRA"/>
    <property type="match status" value="1"/>
</dbReference>
<sequence length="747" mass="82217">MTLVLALGLASWLAWMPVQAADGDRAASPSAVADSAEPAYVGAQVCAECHSQEAARWSGSYHDQAMAEAGEQTVLGDFNDAAFTAHGLTSRFFRRDGRYWVETEGPGGAPETYPIRYTFGRRPLQQYLIEFPGGRLQSLGIAWDSRDREDGGQRWFQLYPDERLDATHPLHWTGREQNWNYQCAECHSTNLRKGYDLATDSFRTTWSEINVACEACHGPGARHVAQVRSDRGDGTPAWDRDKGLTVALDEQKGAVWLQDDATGRPRRSPARETHRELNVCARCHSRRGLLREGVTPDAPLGDSHRLALLDTGLYHADGQIQGEVYEYGSFLQSRMYQHGVTCTDCHDPHSLTLKAPGDRVCAQCHQPERYDTERHHHHPVGSEGASCIACHMPQTLYMVVDARADHSLRIPRPDLTRKIGTPNVCNGCHADRTVDWAEQTTLDWYGAAISRRPHFGEALQAGRTGAPDADARLLTLATDADQPNIARATALSLLNGPLDAARLERLHPLLKDPDDLVRAAALGVLDQTDPGTRMELAWPRLEDAVLAVRVEAARILAPLAGVELTEDVRARLAQGLDEYRATQLANAERPESHLNLGLLDSALGQPEAAEQAYRTALRLDPNFAPAYVNLADLYRALGRDTDGEVVLQQGLERLPDAASLHHALGLLRVRQGQLPAAVESLGQAVRLAPENARYAYVQALALERAGQSAEAIAALRAALERHPNDRDILAAIRHIERASGDRERLSH</sequence>
<evidence type="ECO:0000256" key="2">
    <source>
        <dbReference type="ARBA" id="ARBA00022737"/>
    </source>
</evidence>
<dbReference type="InterPro" id="IPR013105">
    <property type="entry name" value="TPR_2"/>
</dbReference>
<dbReference type="Proteomes" id="UP000592294">
    <property type="component" value="Unassembled WGS sequence"/>
</dbReference>
<dbReference type="Gene3D" id="1.25.40.10">
    <property type="entry name" value="Tetratricopeptide repeat domain"/>
    <property type="match status" value="1"/>
</dbReference>
<dbReference type="InterPro" id="IPR051829">
    <property type="entry name" value="Multiheme_Cytochr_ET"/>
</dbReference>
<dbReference type="AlphaFoldDB" id="A0A850RB45"/>
<dbReference type="InterPro" id="IPR011990">
    <property type="entry name" value="TPR-like_helical_dom_sf"/>
</dbReference>
<comment type="caution">
    <text evidence="8">The sequence shown here is derived from an EMBL/GenBank/DDBJ whole genome shotgun (WGS) entry which is preliminary data.</text>
</comment>
<feature type="domain" description="Cytochrome c-552/4" evidence="7">
    <location>
        <begin position="177"/>
        <end position="218"/>
    </location>
</feature>
<dbReference type="Gene3D" id="1.10.1130.10">
    <property type="entry name" value="Flavocytochrome C3, Chain A"/>
    <property type="match status" value="2"/>
</dbReference>
<feature type="chain" id="PRO_5032546897" evidence="5">
    <location>
        <begin position="21"/>
        <end position="747"/>
    </location>
</feature>
<dbReference type="SMART" id="SM00028">
    <property type="entry name" value="TPR"/>
    <property type="match status" value="4"/>
</dbReference>
<keyword evidence="1 5" id="KW-0732">Signal</keyword>
<dbReference type="Pfam" id="PF07719">
    <property type="entry name" value="TPR_2"/>
    <property type="match status" value="1"/>
</dbReference>
<dbReference type="InterPro" id="IPR019734">
    <property type="entry name" value="TPR_rpt"/>
</dbReference>
<keyword evidence="9" id="KW-1185">Reference proteome</keyword>
<feature type="repeat" description="TPR" evidence="4">
    <location>
        <begin position="590"/>
        <end position="623"/>
    </location>
</feature>